<dbReference type="KEGG" id="azq:G3580_19560"/>
<name>A0A6C1B9F8_9RHOO</name>
<keyword evidence="1" id="KW-0472">Membrane</keyword>
<evidence type="ECO:0000256" key="1">
    <source>
        <dbReference type="SAM" id="Phobius"/>
    </source>
</evidence>
<feature type="transmembrane region" description="Helical" evidence="1">
    <location>
        <begin position="72"/>
        <end position="89"/>
    </location>
</feature>
<keyword evidence="4" id="KW-1185">Reference proteome</keyword>
<accession>A0A6C1B9F8</accession>
<protein>
    <submittedName>
        <fullName evidence="3">DUF4405 domain-containing protein</fullName>
    </submittedName>
</protein>
<feature type="transmembrane region" description="Helical" evidence="1">
    <location>
        <begin position="41"/>
        <end position="60"/>
    </location>
</feature>
<keyword evidence="1" id="KW-1133">Transmembrane helix</keyword>
<organism evidence="3 4">
    <name type="scientific">Nitrogeniibacter mangrovi</name>
    <dbReference type="NCBI Taxonomy" id="2016596"/>
    <lineage>
        <taxon>Bacteria</taxon>
        <taxon>Pseudomonadati</taxon>
        <taxon>Pseudomonadota</taxon>
        <taxon>Betaproteobacteria</taxon>
        <taxon>Rhodocyclales</taxon>
        <taxon>Zoogloeaceae</taxon>
        <taxon>Nitrogeniibacter</taxon>
    </lineage>
</organism>
<evidence type="ECO:0000259" key="2">
    <source>
        <dbReference type="Pfam" id="PF14358"/>
    </source>
</evidence>
<evidence type="ECO:0000313" key="3">
    <source>
        <dbReference type="EMBL" id="QID19619.1"/>
    </source>
</evidence>
<dbReference type="Pfam" id="PF14358">
    <property type="entry name" value="DUF4405"/>
    <property type="match status" value="1"/>
</dbReference>
<keyword evidence="1" id="KW-0812">Transmembrane</keyword>
<gene>
    <name evidence="3" type="ORF">G3580_19560</name>
</gene>
<dbReference type="EMBL" id="CP048836">
    <property type="protein sequence ID" value="QID19619.1"/>
    <property type="molecule type" value="Genomic_DNA"/>
</dbReference>
<reference evidence="3 4" key="1">
    <citation type="submission" date="2020-02" db="EMBL/GenBank/DDBJ databases">
        <title>Nitrogenibacter mangrovi gen. nov., sp. nov. isolated from mangrove sediment, a denitrifying betaproteobacterium.</title>
        <authorList>
            <person name="Liao H."/>
            <person name="Tian Y."/>
        </authorList>
    </citation>
    <scope>NUCLEOTIDE SEQUENCE [LARGE SCALE GENOMIC DNA]</scope>
    <source>
        <strain evidence="3 4">M9-3-2</strain>
    </source>
</reference>
<proteinExistence type="predicted"/>
<sequence>MNLKREWVTPTVAGAFLLLAVTGVLMFFHLDSGLNKLAHEWLGWALVVAVGLHLTLNFTALKRQLSQRRGQAIAGLFVLLLGLSFVPTGNRGPGGREALMASTQALAAAPLPVLAQVAGIDEAELSRRLSAAGHAPTPETASVSALVGTDPGDQGKLIATVLRDGR</sequence>
<feature type="transmembrane region" description="Helical" evidence="1">
    <location>
        <begin position="7"/>
        <end position="29"/>
    </location>
</feature>
<dbReference type="Proteomes" id="UP000501991">
    <property type="component" value="Chromosome"/>
</dbReference>
<dbReference type="InterPro" id="IPR025517">
    <property type="entry name" value="DUF4405"/>
</dbReference>
<evidence type="ECO:0000313" key="4">
    <source>
        <dbReference type="Proteomes" id="UP000501991"/>
    </source>
</evidence>
<dbReference type="AlphaFoldDB" id="A0A6C1B9F8"/>
<dbReference type="RefSeq" id="WP_173768408.1">
    <property type="nucleotide sequence ID" value="NZ_CP048836.1"/>
</dbReference>
<feature type="domain" description="Flavinylation-associated cytochrome" evidence="2">
    <location>
        <begin position="7"/>
        <end position="58"/>
    </location>
</feature>